<keyword evidence="1" id="KW-0808">Transferase</keyword>
<reference evidence="4" key="1">
    <citation type="submission" date="2023-03" db="EMBL/GenBank/DDBJ databases">
        <title>Actinorhabdospora filicis NBRC 111898.</title>
        <authorList>
            <person name="Ichikawa N."/>
            <person name="Sato H."/>
            <person name="Tonouchi N."/>
        </authorList>
    </citation>
    <scope>NUCLEOTIDE SEQUENCE</scope>
    <source>
        <strain evidence="4">NBRC 111898</strain>
    </source>
</reference>
<feature type="domain" description="N-acetyltransferase" evidence="3">
    <location>
        <begin position="9"/>
        <end position="174"/>
    </location>
</feature>
<evidence type="ECO:0000256" key="1">
    <source>
        <dbReference type="ARBA" id="ARBA00022679"/>
    </source>
</evidence>
<evidence type="ECO:0000256" key="2">
    <source>
        <dbReference type="ARBA" id="ARBA00023315"/>
    </source>
</evidence>
<comment type="caution">
    <text evidence="4">The sequence shown here is derived from an EMBL/GenBank/DDBJ whole genome shotgun (WGS) entry which is preliminary data.</text>
</comment>
<organism evidence="4 5">
    <name type="scientific">Actinorhabdospora filicis</name>
    <dbReference type="NCBI Taxonomy" id="1785913"/>
    <lineage>
        <taxon>Bacteria</taxon>
        <taxon>Bacillati</taxon>
        <taxon>Actinomycetota</taxon>
        <taxon>Actinomycetes</taxon>
        <taxon>Micromonosporales</taxon>
        <taxon>Micromonosporaceae</taxon>
        <taxon>Actinorhabdospora</taxon>
    </lineage>
</organism>
<evidence type="ECO:0000313" key="5">
    <source>
        <dbReference type="Proteomes" id="UP001165079"/>
    </source>
</evidence>
<keyword evidence="5" id="KW-1185">Reference proteome</keyword>
<dbReference type="RefSeq" id="WP_285662179.1">
    <property type="nucleotide sequence ID" value="NZ_BSTX01000001.1"/>
</dbReference>
<accession>A0A9W6SIT3</accession>
<dbReference type="Pfam" id="PF00583">
    <property type="entry name" value="Acetyltransf_1"/>
    <property type="match status" value="1"/>
</dbReference>
<dbReference type="PANTHER" id="PTHR43877">
    <property type="entry name" value="AMINOALKYLPHOSPHONATE N-ACETYLTRANSFERASE-RELATED-RELATED"/>
    <property type="match status" value="1"/>
</dbReference>
<name>A0A9W6SIT3_9ACTN</name>
<evidence type="ECO:0000313" key="4">
    <source>
        <dbReference type="EMBL" id="GLZ77043.1"/>
    </source>
</evidence>
<keyword evidence="2" id="KW-0012">Acyltransferase</keyword>
<gene>
    <name evidence="4" type="ORF">Afil01_18500</name>
</gene>
<dbReference type="AlphaFoldDB" id="A0A9W6SIT3"/>
<dbReference type="InterPro" id="IPR016181">
    <property type="entry name" value="Acyl_CoA_acyltransferase"/>
</dbReference>
<dbReference type="CDD" id="cd04301">
    <property type="entry name" value="NAT_SF"/>
    <property type="match status" value="1"/>
</dbReference>
<proteinExistence type="predicted"/>
<dbReference type="InterPro" id="IPR050832">
    <property type="entry name" value="Bact_Acetyltransf"/>
</dbReference>
<dbReference type="Gene3D" id="3.40.630.30">
    <property type="match status" value="1"/>
</dbReference>
<protein>
    <recommendedName>
        <fullName evidence="3">N-acetyltransferase domain-containing protein</fullName>
    </recommendedName>
</protein>
<evidence type="ECO:0000259" key="3">
    <source>
        <dbReference type="PROSITE" id="PS51186"/>
    </source>
</evidence>
<sequence length="347" mass="38241">MSTPSAVTLDIKTFTADDADLMRSLYDGWAEAIPVDQPGIPAPSLEDATRSLATPPHGARAEFLAAVADGTVVGAALMFMPDTVNTHFVHLEGWVNLGWRRRGVGTALRDAVEAKMREYGRTTWLAQVRENPGRESPGPAFAEATGMTRAMTEVCRRLHLEDLDDDVLTALSADCRTRLDGYEVLVWEDGTSGPHPEEYVDGLARLELRMDTDAPHGDIDMKPRTEPEPEAIRARSQRSGLQNMRCFNAAVRHVESGDIVAWTVLMLHPGEGGTFAYQNITVVDPAHRGRKFGTLVKLENLAAIRAACPDLRTIETRNADENAHMIAINDALGFRIFCLVHNYQKEI</sequence>
<dbReference type="EMBL" id="BSTX01000001">
    <property type="protein sequence ID" value="GLZ77043.1"/>
    <property type="molecule type" value="Genomic_DNA"/>
</dbReference>
<dbReference type="InterPro" id="IPR000182">
    <property type="entry name" value="GNAT_dom"/>
</dbReference>
<dbReference type="GO" id="GO:0016747">
    <property type="term" value="F:acyltransferase activity, transferring groups other than amino-acyl groups"/>
    <property type="evidence" value="ECO:0007669"/>
    <property type="project" value="InterPro"/>
</dbReference>
<dbReference type="Proteomes" id="UP001165079">
    <property type="component" value="Unassembled WGS sequence"/>
</dbReference>
<dbReference type="SUPFAM" id="SSF55729">
    <property type="entry name" value="Acyl-CoA N-acyltransferases (Nat)"/>
    <property type="match status" value="2"/>
</dbReference>
<dbReference type="PROSITE" id="PS51186">
    <property type="entry name" value="GNAT"/>
    <property type="match status" value="1"/>
</dbReference>